<dbReference type="FunCoup" id="A0A061DMJ3">
    <property type="interactions" value="1450"/>
</dbReference>
<dbReference type="AlphaFoldDB" id="A0A061DMJ3"/>
<dbReference type="InParanoid" id="A0A061DMJ3"/>
<feature type="region of interest" description="Disordered" evidence="1">
    <location>
        <begin position="61"/>
        <end position="80"/>
    </location>
</feature>
<dbReference type="Proteomes" id="UP000026915">
    <property type="component" value="Chromosome 1"/>
</dbReference>
<accession>A0A061DMJ3</accession>
<dbReference type="EMBL" id="CM001879">
    <property type="protein sequence ID" value="EOX93296.1"/>
    <property type="molecule type" value="Genomic_DNA"/>
</dbReference>
<dbReference type="PANTHER" id="PTHR36704">
    <property type="entry name" value="PROTEIN, PUTATIVE-RELATED"/>
    <property type="match status" value="1"/>
</dbReference>
<evidence type="ECO:0000313" key="2">
    <source>
        <dbReference type="EMBL" id="EOX93296.1"/>
    </source>
</evidence>
<evidence type="ECO:0000313" key="3">
    <source>
        <dbReference type="Proteomes" id="UP000026915"/>
    </source>
</evidence>
<sequence>MSFLAGRLAGKEAAFFFQESKHAVNRLAEKNPKSLPSTPPSLEQEAQADVLPEVLKHSLPSRILGQRSDPSSLSKGSKWALHSDPNNASISSPDAMNPLRAYLSLPQVTFGPKRWALPSTEHSVMASTANAMRKDKFIPINPEKLKAAAEGLQQIGKAFAVATAIVFGGATLLFGMAASKLELHNKHKDSTFDPITHDAVMCYSNDDDMLIKLIYQYKHLLPNQMRVFSHVFQVRKCTETALHLGSDDIRTKGKDLVQPKLEMIREQLSPIRTWAENMSKKWNLEREEAIKEKPIIKELSKILGAKTSN</sequence>
<dbReference type="PANTHER" id="PTHR36704:SF1">
    <property type="entry name" value="OS06G0239700 PROTEIN"/>
    <property type="match status" value="1"/>
</dbReference>
<name>A0A061DMJ3_THECC</name>
<keyword evidence="3" id="KW-1185">Reference proteome</keyword>
<dbReference type="STRING" id="3641.A0A061DMJ3"/>
<reference evidence="2 3" key="1">
    <citation type="journal article" date="2013" name="Genome Biol.">
        <title>The genome sequence of the most widely cultivated cacao type and its use to identify candidate genes regulating pod color.</title>
        <authorList>
            <person name="Motamayor J.C."/>
            <person name="Mockaitis K."/>
            <person name="Schmutz J."/>
            <person name="Haiminen N."/>
            <person name="Iii D.L."/>
            <person name="Cornejo O."/>
            <person name="Findley S.D."/>
            <person name="Zheng P."/>
            <person name="Utro F."/>
            <person name="Royaert S."/>
            <person name="Saski C."/>
            <person name="Jenkins J."/>
            <person name="Podicheti R."/>
            <person name="Zhao M."/>
            <person name="Scheffler B.E."/>
            <person name="Stack J.C."/>
            <person name="Feltus F.A."/>
            <person name="Mustiga G.M."/>
            <person name="Amores F."/>
            <person name="Phillips W."/>
            <person name="Marelli J.P."/>
            <person name="May G.D."/>
            <person name="Shapiro H."/>
            <person name="Ma J."/>
            <person name="Bustamante C.D."/>
            <person name="Schnell R.J."/>
            <person name="Main D."/>
            <person name="Gilbert D."/>
            <person name="Parida L."/>
            <person name="Kuhn D.N."/>
        </authorList>
    </citation>
    <scope>NUCLEOTIDE SEQUENCE [LARGE SCALE GENOMIC DNA]</scope>
    <source>
        <strain evidence="3">cv. Matina 1-6</strain>
    </source>
</reference>
<proteinExistence type="predicted"/>
<dbReference type="HOGENOM" id="CLU_1104371_0_0_1"/>
<evidence type="ECO:0000256" key="1">
    <source>
        <dbReference type="SAM" id="MobiDB-lite"/>
    </source>
</evidence>
<protein>
    <submittedName>
        <fullName evidence="2">Coiled-coil domain-containing protein 21, putative isoform 1</fullName>
    </submittedName>
</protein>
<organism evidence="2 3">
    <name type="scientific">Theobroma cacao</name>
    <name type="common">Cacao</name>
    <name type="synonym">Cocoa</name>
    <dbReference type="NCBI Taxonomy" id="3641"/>
    <lineage>
        <taxon>Eukaryota</taxon>
        <taxon>Viridiplantae</taxon>
        <taxon>Streptophyta</taxon>
        <taxon>Embryophyta</taxon>
        <taxon>Tracheophyta</taxon>
        <taxon>Spermatophyta</taxon>
        <taxon>Magnoliopsida</taxon>
        <taxon>eudicotyledons</taxon>
        <taxon>Gunneridae</taxon>
        <taxon>Pentapetalae</taxon>
        <taxon>rosids</taxon>
        <taxon>malvids</taxon>
        <taxon>Malvales</taxon>
        <taxon>Malvaceae</taxon>
        <taxon>Byttnerioideae</taxon>
        <taxon>Theobroma</taxon>
    </lineage>
</organism>
<gene>
    <name evidence="2" type="ORF">TCM_002143</name>
</gene>
<dbReference type="Gramene" id="EOX93296">
    <property type="protein sequence ID" value="EOX93296"/>
    <property type="gene ID" value="TCM_002143"/>
</dbReference>